<dbReference type="PANTHER" id="PTHR35851">
    <property type="entry name" value="CELL DIVISION PROTEIN FTSQ"/>
    <property type="match status" value="1"/>
</dbReference>
<evidence type="ECO:0000256" key="1">
    <source>
        <dbReference type="ARBA" id="ARBA00004370"/>
    </source>
</evidence>
<dbReference type="Pfam" id="PF08478">
    <property type="entry name" value="POTRA_1"/>
    <property type="match status" value="1"/>
</dbReference>
<dbReference type="InterPro" id="IPR026579">
    <property type="entry name" value="FtsQ"/>
</dbReference>
<dbReference type="Proteomes" id="UP000663859">
    <property type="component" value="Unassembled WGS sequence"/>
</dbReference>
<evidence type="ECO:0000256" key="7">
    <source>
        <dbReference type="ARBA" id="ARBA00023306"/>
    </source>
</evidence>
<organism evidence="9 10">
    <name type="scientific">Candidatus Methylacidithermus pantelleriae</name>
    <dbReference type="NCBI Taxonomy" id="2744239"/>
    <lineage>
        <taxon>Bacteria</taxon>
        <taxon>Pseudomonadati</taxon>
        <taxon>Verrucomicrobiota</taxon>
        <taxon>Methylacidiphilae</taxon>
        <taxon>Methylacidiphilales</taxon>
        <taxon>Methylacidiphilaceae</taxon>
        <taxon>Candidatus Methylacidithermus</taxon>
    </lineage>
</organism>
<protein>
    <submittedName>
        <fullName evidence="9">Cell division protein ftsQ</fullName>
    </submittedName>
</protein>
<evidence type="ECO:0000313" key="9">
    <source>
        <dbReference type="EMBL" id="CAF0694994.1"/>
    </source>
</evidence>
<keyword evidence="7" id="KW-0131">Cell cycle</keyword>
<dbReference type="GO" id="GO:0090529">
    <property type="term" value="P:cell septum assembly"/>
    <property type="evidence" value="ECO:0007669"/>
    <property type="project" value="InterPro"/>
</dbReference>
<evidence type="ECO:0000313" key="10">
    <source>
        <dbReference type="Proteomes" id="UP000663859"/>
    </source>
</evidence>
<keyword evidence="2" id="KW-1003">Cell membrane</keyword>
<keyword evidence="3 9" id="KW-0132">Cell division</keyword>
<dbReference type="PROSITE" id="PS51779">
    <property type="entry name" value="POTRA"/>
    <property type="match status" value="1"/>
</dbReference>
<gene>
    <name evidence="9" type="ORF">MPNT_180021</name>
</gene>
<keyword evidence="4" id="KW-0812">Transmembrane</keyword>
<evidence type="ECO:0000256" key="5">
    <source>
        <dbReference type="ARBA" id="ARBA00022989"/>
    </source>
</evidence>
<dbReference type="InterPro" id="IPR034746">
    <property type="entry name" value="POTRA"/>
</dbReference>
<sequence>MALAKRKRLPVEQQENLLWTKTSRAFRKQQAAGWVTRTVRWLLFTGLVSLAVYESGSYLLDRVFYENPRYRLREILVENKDPNRVAQVVAASGLKQGQSVLRIDLQEVERRVESLAFVERALVERRLPDRIVIRITERIPVAKFAVPGPHGTIKEILLIDREGTVIRPRDLEMVRELPEIVGFRATLWPPGSRIEDPQVRAALALLAALELSPLRAQFDPMKVDVSRPLSLWVMTWQGCRVGFLPGRFEEQLERLGRILSFSESRGRKLASVDLTLERNVPVTFRN</sequence>
<evidence type="ECO:0000259" key="8">
    <source>
        <dbReference type="PROSITE" id="PS51779"/>
    </source>
</evidence>
<dbReference type="InterPro" id="IPR013685">
    <property type="entry name" value="POTRA_FtsQ_type"/>
</dbReference>
<name>A0A8J2FVR0_9BACT</name>
<evidence type="ECO:0000256" key="3">
    <source>
        <dbReference type="ARBA" id="ARBA00022618"/>
    </source>
</evidence>
<accession>A0A8J2FVR0</accession>
<evidence type="ECO:0000256" key="4">
    <source>
        <dbReference type="ARBA" id="ARBA00022692"/>
    </source>
</evidence>
<proteinExistence type="predicted"/>
<dbReference type="PANTHER" id="PTHR35851:SF1">
    <property type="entry name" value="CELL DIVISION PROTEIN FTSQ"/>
    <property type="match status" value="1"/>
</dbReference>
<evidence type="ECO:0000256" key="6">
    <source>
        <dbReference type="ARBA" id="ARBA00023136"/>
    </source>
</evidence>
<evidence type="ECO:0000256" key="2">
    <source>
        <dbReference type="ARBA" id="ARBA00022475"/>
    </source>
</evidence>
<dbReference type="EMBL" id="CAJNOB010000010">
    <property type="protein sequence ID" value="CAF0694994.1"/>
    <property type="molecule type" value="Genomic_DNA"/>
</dbReference>
<comment type="caution">
    <text evidence="9">The sequence shown here is derived from an EMBL/GenBank/DDBJ whole genome shotgun (WGS) entry which is preliminary data.</text>
</comment>
<comment type="subcellular location">
    <subcellularLocation>
        <location evidence="1">Membrane</location>
    </subcellularLocation>
</comment>
<keyword evidence="6" id="KW-0472">Membrane</keyword>
<keyword evidence="10" id="KW-1185">Reference proteome</keyword>
<dbReference type="GO" id="GO:0016020">
    <property type="term" value="C:membrane"/>
    <property type="evidence" value="ECO:0007669"/>
    <property type="project" value="UniProtKB-SubCell"/>
</dbReference>
<dbReference type="AlphaFoldDB" id="A0A8J2FVR0"/>
<dbReference type="RefSeq" id="WP_174583065.1">
    <property type="nucleotide sequence ID" value="NZ_CAJNOB010000010.1"/>
</dbReference>
<reference evidence="9" key="1">
    <citation type="submission" date="2021-02" db="EMBL/GenBank/DDBJ databases">
        <authorList>
            <person name="Cremers G."/>
            <person name="Picone N."/>
        </authorList>
    </citation>
    <scope>NUCLEOTIDE SEQUENCE</scope>
    <source>
        <strain evidence="9">PQ17</strain>
    </source>
</reference>
<dbReference type="Gene3D" id="3.10.20.310">
    <property type="entry name" value="membrane protein fhac"/>
    <property type="match status" value="1"/>
</dbReference>
<keyword evidence="5" id="KW-1133">Transmembrane helix</keyword>
<feature type="domain" description="POTRA" evidence="8">
    <location>
        <begin position="70"/>
        <end position="138"/>
    </location>
</feature>